<accession>A0A1G2TGS1</accession>
<dbReference type="Proteomes" id="UP000177279">
    <property type="component" value="Unassembled WGS sequence"/>
</dbReference>
<organism evidence="1 2">
    <name type="scientific">Candidatus Zambryskibacteria bacterium RIFCSPHIGHO2_02_FULL_43_37</name>
    <dbReference type="NCBI Taxonomy" id="1802749"/>
    <lineage>
        <taxon>Bacteria</taxon>
        <taxon>Candidatus Zambryskiibacteriota</taxon>
    </lineage>
</organism>
<evidence type="ECO:0000313" key="1">
    <source>
        <dbReference type="EMBL" id="OHA96382.1"/>
    </source>
</evidence>
<dbReference type="EMBL" id="MHVS01000005">
    <property type="protein sequence ID" value="OHA96382.1"/>
    <property type="molecule type" value="Genomic_DNA"/>
</dbReference>
<gene>
    <name evidence="1" type="ORF">A3D49_00635</name>
</gene>
<evidence type="ECO:0000313" key="2">
    <source>
        <dbReference type="Proteomes" id="UP000177279"/>
    </source>
</evidence>
<proteinExistence type="predicted"/>
<sequence>MDGWSARFTETESFTVPPAPVQEMLKVIEELMAPEDWLQVPLVAVLEEGELQLEVPPEAVQVLAFDTAHESVPEEPEVKPFTGPSELLNLRLTVGGAGGGFCPATVTETESESEPPSPVQLMEKVVEESTAPEDWLQVPLVATFEDGEFQLDVPPEAVQVLAFDTTHESVPADPWGKPLTGPFEPLNWRSTVGAAGGGGGEGGGQLLL</sequence>
<protein>
    <submittedName>
        <fullName evidence="1">Uncharacterized protein</fullName>
    </submittedName>
</protein>
<dbReference type="AlphaFoldDB" id="A0A1G2TGS1"/>
<name>A0A1G2TGS1_9BACT</name>
<reference evidence="1 2" key="1">
    <citation type="journal article" date="2016" name="Nat. Commun.">
        <title>Thousands of microbial genomes shed light on interconnected biogeochemical processes in an aquifer system.</title>
        <authorList>
            <person name="Anantharaman K."/>
            <person name="Brown C.T."/>
            <person name="Hug L.A."/>
            <person name="Sharon I."/>
            <person name="Castelle C.J."/>
            <person name="Probst A.J."/>
            <person name="Thomas B.C."/>
            <person name="Singh A."/>
            <person name="Wilkins M.J."/>
            <person name="Karaoz U."/>
            <person name="Brodie E.L."/>
            <person name="Williams K.H."/>
            <person name="Hubbard S.S."/>
            <person name="Banfield J.F."/>
        </authorList>
    </citation>
    <scope>NUCLEOTIDE SEQUENCE [LARGE SCALE GENOMIC DNA]</scope>
</reference>
<comment type="caution">
    <text evidence="1">The sequence shown here is derived from an EMBL/GenBank/DDBJ whole genome shotgun (WGS) entry which is preliminary data.</text>
</comment>